<dbReference type="VEuPathDB" id="FungiDB:ASPCADRAFT_204538"/>
<reference evidence="2" key="1">
    <citation type="journal article" date="2017" name="Genome Biol.">
        <title>Comparative genomics reveals high biological diversity and specific adaptations in the industrially and medically important fungal genus Aspergillus.</title>
        <authorList>
            <person name="de Vries R.P."/>
            <person name="Riley R."/>
            <person name="Wiebenga A."/>
            <person name="Aguilar-Osorio G."/>
            <person name="Amillis S."/>
            <person name="Uchima C.A."/>
            <person name="Anderluh G."/>
            <person name="Asadollahi M."/>
            <person name="Askin M."/>
            <person name="Barry K."/>
            <person name="Battaglia E."/>
            <person name="Bayram O."/>
            <person name="Benocci T."/>
            <person name="Braus-Stromeyer S.A."/>
            <person name="Caldana C."/>
            <person name="Canovas D."/>
            <person name="Cerqueira G.C."/>
            <person name="Chen F."/>
            <person name="Chen W."/>
            <person name="Choi C."/>
            <person name="Clum A."/>
            <person name="Dos Santos R.A."/>
            <person name="Damasio A.R."/>
            <person name="Diallinas G."/>
            <person name="Emri T."/>
            <person name="Fekete E."/>
            <person name="Flipphi M."/>
            <person name="Freyberg S."/>
            <person name="Gallo A."/>
            <person name="Gournas C."/>
            <person name="Habgood R."/>
            <person name="Hainaut M."/>
            <person name="Harispe M.L."/>
            <person name="Henrissat B."/>
            <person name="Hilden K.S."/>
            <person name="Hope R."/>
            <person name="Hossain A."/>
            <person name="Karabika E."/>
            <person name="Karaffa L."/>
            <person name="Karanyi Z."/>
            <person name="Krasevec N."/>
            <person name="Kuo A."/>
            <person name="Kusch H."/>
            <person name="LaButti K."/>
            <person name="Lagendijk E.L."/>
            <person name="Lapidus A."/>
            <person name="Levasseur A."/>
            <person name="Lindquist E."/>
            <person name="Lipzen A."/>
            <person name="Logrieco A.F."/>
            <person name="MacCabe A."/>
            <person name="Maekelae M.R."/>
            <person name="Malavazi I."/>
            <person name="Melin P."/>
            <person name="Meyer V."/>
            <person name="Mielnichuk N."/>
            <person name="Miskei M."/>
            <person name="Molnar A.P."/>
            <person name="Mule G."/>
            <person name="Ngan C.Y."/>
            <person name="Orejas M."/>
            <person name="Orosz E."/>
            <person name="Ouedraogo J.P."/>
            <person name="Overkamp K.M."/>
            <person name="Park H.-S."/>
            <person name="Perrone G."/>
            <person name="Piumi F."/>
            <person name="Punt P.J."/>
            <person name="Ram A.F."/>
            <person name="Ramon A."/>
            <person name="Rauscher S."/>
            <person name="Record E."/>
            <person name="Riano-Pachon D.M."/>
            <person name="Robert V."/>
            <person name="Roehrig J."/>
            <person name="Ruller R."/>
            <person name="Salamov A."/>
            <person name="Salih N.S."/>
            <person name="Samson R.A."/>
            <person name="Sandor E."/>
            <person name="Sanguinetti M."/>
            <person name="Schuetze T."/>
            <person name="Sepcic K."/>
            <person name="Shelest E."/>
            <person name="Sherlock G."/>
            <person name="Sophianopoulou V."/>
            <person name="Squina F.M."/>
            <person name="Sun H."/>
            <person name="Susca A."/>
            <person name="Todd R.B."/>
            <person name="Tsang A."/>
            <person name="Unkles S.E."/>
            <person name="van de Wiele N."/>
            <person name="van Rossen-Uffink D."/>
            <person name="Oliveira J.V."/>
            <person name="Vesth T.C."/>
            <person name="Visser J."/>
            <person name="Yu J.-H."/>
            <person name="Zhou M."/>
            <person name="Andersen M.R."/>
            <person name="Archer D.B."/>
            <person name="Baker S.E."/>
            <person name="Benoit I."/>
            <person name="Brakhage A.A."/>
            <person name="Braus G.H."/>
            <person name="Fischer R."/>
            <person name="Frisvad J.C."/>
            <person name="Goldman G.H."/>
            <person name="Houbraken J."/>
            <person name="Oakley B."/>
            <person name="Pocsi I."/>
            <person name="Scazzocchio C."/>
            <person name="Seiboth B."/>
            <person name="vanKuyk P.A."/>
            <person name="Wortman J."/>
            <person name="Dyer P.S."/>
            <person name="Grigoriev I.V."/>
        </authorList>
    </citation>
    <scope>NUCLEOTIDE SEQUENCE [LARGE SCALE GENOMIC DNA]</scope>
    <source>
        <strain evidence="2">ITEM 5010</strain>
    </source>
</reference>
<keyword evidence="2" id="KW-1185">Reference proteome</keyword>
<protein>
    <submittedName>
        <fullName evidence="1">Uncharacterized protein</fullName>
    </submittedName>
</protein>
<evidence type="ECO:0000313" key="2">
    <source>
        <dbReference type="Proteomes" id="UP000188318"/>
    </source>
</evidence>
<gene>
    <name evidence="1" type="ORF">ASPCADRAFT_204538</name>
</gene>
<dbReference type="Proteomes" id="UP000188318">
    <property type="component" value="Unassembled WGS sequence"/>
</dbReference>
<proteinExistence type="predicted"/>
<dbReference type="AlphaFoldDB" id="A0A1R3RWG0"/>
<name>A0A1R3RWG0_ASPC5</name>
<organism evidence="1 2">
    <name type="scientific">Aspergillus carbonarius (strain ITEM 5010)</name>
    <dbReference type="NCBI Taxonomy" id="602072"/>
    <lineage>
        <taxon>Eukaryota</taxon>
        <taxon>Fungi</taxon>
        <taxon>Dikarya</taxon>
        <taxon>Ascomycota</taxon>
        <taxon>Pezizomycotina</taxon>
        <taxon>Eurotiomycetes</taxon>
        <taxon>Eurotiomycetidae</taxon>
        <taxon>Eurotiales</taxon>
        <taxon>Aspergillaceae</taxon>
        <taxon>Aspergillus</taxon>
        <taxon>Aspergillus subgen. Circumdati</taxon>
    </lineage>
</organism>
<accession>A0A1R3RWG0</accession>
<dbReference type="EMBL" id="KV907495">
    <property type="protein sequence ID" value="OOF98824.1"/>
    <property type="molecule type" value="Genomic_DNA"/>
</dbReference>
<sequence length="62" mass="7287">MYPERSSTEESGFRANACLVYSARFRLAIMNQMFLPLVAKDASLKDLHWRPMRPWNLPREST</sequence>
<evidence type="ECO:0000313" key="1">
    <source>
        <dbReference type="EMBL" id="OOF98824.1"/>
    </source>
</evidence>